<reference evidence="3 4" key="1">
    <citation type="journal article" date="2018" name="IMA Fungus">
        <title>IMA Genome-F 10: Nine draft genome sequences of Claviceps purpurea s.lat., including C. arundinis, C. humidiphila, and C. cf. spartinae, pseudomolecules for the pitch canker pathogen Fusarium circinatum, draft genome of Davidsoniella eucalypti, Grosmannia galeiformis, Quambalaria eucalypti, and Teratosphaeria destructans.</title>
        <authorList>
            <person name="Wingfield B.D."/>
            <person name="Liu M."/>
            <person name="Nguyen H.D."/>
            <person name="Lane F.A."/>
            <person name="Morgan S.W."/>
            <person name="De Vos L."/>
            <person name="Wilken P.M."/>
            <person name="Duong T.A."/>
            <person name="Aylward J."/>
            <person name="Coetzee M.P."/>
            <person name="Dadej K."/>
            <person name="De Beer Z.W."/>
            <person name="Findlay W."/>
            <person name="Havenga M."/>
            <person name="Kolarik M."/>
            <person name="Menzies J.G."/>
            <person name="Naidoo K."/>
            <person name="Pochopski O."/>
            <person name="Shoukouhi P."/>
            <person name="Santana Q.C."/>
            <person name="Seifert K.A."/>
            <person name="Soal N."/>
            <person name="Steenkamp E.T."/>
            <person name="Tatham C.T."/>
            <person name="van der Nest M.A."/>
            <person name="Wingfield M.J."/>
        </authorList>
    </citation>
    <scope>NUCLEOTIDE SEQUENCE [LARGE SCALE GENOMIC DNA]</scope>
    <source>
        <strain evidence="3">CMW44962</strain>
    </source>
</reference>
<dbReference type="EMBL" id="RIBY02001434">
    <property type="protein sequence ID" value="KAH9828987.1"/>
    <property type="molecule type" value="Genomic_DNA"/>
</dbReference>
<name>A0A9W7STS7_9PEZI</name>
<sequence length="245" mass="27813">MPRSLFKASKIAKRKAPRKAKAHKSSPQEPAGRPSGLIALLRDQVRGDRTWVLTEDDKLFDAYGKANYKVILHIRLDSIKQGTDWIDSKSAVPLDKIFPEQYHPMWLSEGKSEAARNPQFWRRSILGWIHAFVEAGATKAQALKYITFHVDERVAGRGSAEQKESVGRDVPGMTSWDMVAAFHNFRGVKKSPARVLPGSVEEREAGRAKEQTWDMSGLVEEVEEMRKLVERNRGLEEEFALMKIE</sequence>
<evidence type="ECO:0000256" key="1">
    <source>
        <dbReference type="SAM" id="Coils"/>
    </source>
</evidence>
<evidence type="ECO:0000256" key="2">
    <source>
        <dbReference type="SAM" id="MobiDB-lite"/>
    </source>
</evidence>
<keyword evidence="4" id="KW-1185">Reference proteome</keyword>
<feature type="region of interest" description="Disordered" evidence="2">
    <location>
        <begin position="1"/>
        <end position="36"/>
    </location>
</feature>
<dbReference type="OrthoDB" id="10340691at2759"/>
<accession>A0A9W7STS7</accession>
<dbReference type="AlphaFoldDB" id="A0A9W7STS7"/>
<proteinExistence type="predicted"/>
<gene>
    <name evidence="3" type="ORF">Tdes44962_MAKER09191</name>
</gene>
<dbReference type="Proteomes" id="UP001138500">
    <property type="component" value="Unassembled WGS sequence"/>
</dbReference>
<evidence type="ECO:0000313" key="4">
    <source>
        <dbReference type="Proteomes" id="UP001138500"/>
    </source>
</evidence>
<protein>
    <submittedName>
        <fullName evidence="3">Uncharacterized protein</fullName>
    </submittedName>
</protein>
<evidence type="ECO:0000313" key="3">
    <source>
        <dbReference type="EMBL" id="KAH9828987.1"/>
    </source>
</evidence>
<feature type="coiled-coil region" evidence="1">
    <location>
        <begin position="218"/>
        <end position="245"/>
    </location>
</feature>
<feature type="compositionally biased region" description="Basic residues" evidence="2">
    <location>
        <begin position="10"/>
        <end position="24"/>
    </location>
</feature>
<comment type="caution">
    <text evidence="3">The sequence shown here is derived from an EMBL/GenBank/DDBJ whole genome shotgun (WGS) entry which is preliminary data.</text>
</comment>
<reference evidence="3 4" key="2">
    <citation type="journal article" date="2021" name="Curr. Genet.">
        <title>Genetic response to nitrogen starvation in the aggressive Eucalyptus foliar pathogen Teratosphaeria destructans.</title>
        <authorList>
            <person name="Havenga M."/>
            <person name="Wingfield B.D."/>
            <person name="Wingfield M.J."/>
            <person name="Dreyer L.L."/>
            <person name="Roets F."/>
            <person name="Aylward J."/>
        </authorList>
    </citation>
    <scope>NUCLEOTIDE SEQUENCE [LARGE SCALE GENOMIC DNA]</scope>
    <source>
        <strain evidence="3">CMW44962</strain>
    </source>
</reference>
<keyword evidence="1" id="KW-0175">Coiled coil</keyword>
<organism evidence="3 4">
    <name type="scientific">Teratosphaeria destructans</name>
    <dbReference type="NCBI Taxonomy" id="418781"/>
    <lineage>
        <taxon>Eukaryota</taxon>
        <taxon>Fungi</taxon>
        <taxon>Dikarya</taxon>
        <taxon>Ascomycota</taxon>
        <taxon>Pezizomycotina</taxon>
        <taxon>Dothideomycetes</taxon>
        <taxon>Dothideomycetidae</taxon>
        <taxon>Mycosphaerellales</taxon>
        <taxon>Teratosphaeriaceae</taxon>
        <taxon>Teratosphaeria</taxon>
    </lineage>
</organism>